<gene>
    <name evidence="7" type="ORF">B0W44_17215</name>
</gene>
<dbReference type="GO" id="GO:0055052">
    <property type="term" value="C:ATP-binding cassette (ABC) transporter complex, substrate-binding subunit-containing"/>
    <property type="evidence" value="ECO:0007669"/>
    <property type="project" value="TreeGrafter"/>
</dbReference>
<dbReference type="GO" id="GO:1901982">
    <property type="term" value="F:maltose binding"/>
    <property type="evidence" value="ECO:0007669"/>
    <property type="project" value="TreeGrafter"/>
</dbReference>
<comment type="similarity">
    <text evidence="1">Belongs to the bacterial solute-binding protein 1 family.</text>
</comment>
<evidence type="ECO:0000256" key="1">
    <source>
        <dbReference type="ARBA" id="ARBA00008520"/>
    </source>
</evidence>
<feature type="chain" id="PRO_5013182865" evidence="6">
    <location>
        <begin position="21"/>
        <end position="462"/>
    </location>
</feature>
<evidence type="ECO:0000256" key="3">
    <source>
        <dbReference type="ARBA" id="ARBA00022729"/>
    </source>
</evidence>
<keyword evidence="8" id="KW-1185">Reference proteome</keyword>
<evidence type="ECO:0000313" key="7">
    <source>
        <dbReference type="EMBL" id="AQS57642.1"/>
    </source>
</evidence>
<dbReference type="AlphaFoldDB" id="A0A1U9KC90"/>
<evidence type="ECO:0000256" key="2">
    <source>
        <dbReference type="ARBA" id="ARBA00022448"/>
    </source>
</evidence>
<protein>
    <submittedName>
        <fullName evidence="7">ABC transporter substrate-binding protein</fullName>
    </submittedName>
</protein>
<dbReference type="GO" id="GO:0015768">
    <property type="term" value="P:maltose transport"/>
    <property type="evidence" value="ECO:0007669"/>
    <property type="project" value="TreeGrafter"/>
</dbReference>
<organism evidence="7 8">
    <name type="scientific">Novibacillus thermophilus</name>
    <dbReference type="NCBI Taxonomy" id="1471761"/>
    <lineage>
        <taxon>Bacteria</taxon>
        <taxon>Bacillati</taxon>
        <taxon>Bacillota</taxon>
        <taxon>Bacilli</taxon>
        <taxon>Bacillales</taxon>
        <taxon>Thermoactinomycetaceae</taxon>
        <taxon>Novibacillus</taxon>
    </lineage>
</organism>
<dbReference type="PANTHER" id="PTHR30061:SF50">
    <property type="entry name" value="MALTOSE_MALTODEXTRIN-BINDING PERIPLASMIC PROTEIN"/>
    <property type="match status" value="1"/>
</dbReference>
<evidence type="ECO:0000256" key="6">
    <source>
        <dbReference type="SAM" id="SignalP"/>
    </source>
</evidence>
<dbReference type="EMBL" id="CP019699">
    <property type="protein sequence ID" value="AQS57642.1"/>
    <property type="molecule type" value="Genomic_DNA"/>
</dbReference>
<reference evidence="7 8" key="1">
    <citation type="journal article" date="2015" name="Int. J. Syst. Evol. Microbiol.">
        <title>Novibacillus thermophilus gen. nov., sp. nov., a Gram-staining-negative and moderately thermophilic member of the family Thermoactinomycetaceae.</title>
        <authorList>
            <person name="Yang G."/>
            <person name="Chen J."/>
            <person name="Zhou S."/>
        </authorList>
    </citation>
    <scope>NUCLEOTIDE SEQUENCE [LARGE SCALE GENOMIC DNA]</scope>
    <source>
        <strain evidence="7 8">SG-1</strain>
    </source>
</reference>
<accession>A0A1U9KC90</accession>
<dbReference type="STRING" id="1471761.B0W44_17215"/>
<feature type="coiled-coil region" evidence="4">
    <location>
        <begin position="51"/>
        <end position="78"/>
    </location>
</feature>
<keyword evidence="3 6" id="KW-0732">Signal</keyword>
<dbReference type="SUPFAM" id="SSF53850">
    <property type="entry name" value="Periplasmic binding protein-like II"/>
    <property type="match status" value="1"/>
</dbReference>
<proteinExistence type="inferred from homology"/>
<evidence type="ECO:0000256" key="4">
    <source>
        <dbReference type="SAM" id="Coils"/>
    </source>
</evidence>
<name>A0A1U9KC90_9BACL</name>
<keyword evidence="4" id="KW-0175">Coiled coil</keyword>
<keyword evidence="2" id="KW-0813">Transport</keyword>
<feature type="compositionally biased region" description="Low complexity" evidence="5">
    <location>
        <begin position="18"/>
        <end position="34"/>
    </location>
</feature>
<dbReference type="KEGG" id="ntr:B0W44_17215"/>
<evidence type="ECO:0000313" key="8">
    <source>
        <dbReference type="Proteomes" id="UP000188603"/>
    </source>
</evidence>
<feature type="signal peptide" evidence="6">
    <location>
        <begin position="1"/>
        <end position="20"/>
    </location>
</feature>
<evidence type="ECO:0000256" key="5">
    <source>
        <dbReference type="SAM" id="MobiDB-lite"/>
    </source>
</evidence>
<dbReference type="Pfam" id="PF01547">
    <property type="entry name" value="SBP_bac_1"/>
    <property type="match status" value="1"/>
</dbReference>
<dbReference type="InterPro" id="IPR006059">
    <property type="entry name" value="SBP"/>
</dbReference>
<dbReference type="PANTHER" id="PTHR30061">
    <property type="entry name" value="MALTOSE-BINDING PERIPLASMIC PROTEIN"/>
    <property type="match status" value="1"/>
</dbReference>
<dbReference type="Gene3D" id="3.40.190.10">
    <property type="entry name" value="Periplasmic binding protein-like II"/>
    <property type="match status" value="1"/>
</dbReference>
<dbReference type="GO" id="GO:0042956">
    <property type="term" value="P:maltodextrin transmembrane transport"/>
    <property type="evidence" value="ECO:0007669"/>
    <property type="project" value="TreeGrafter"/>
</dbReference>
<dbReference type="Proteomes" id="UP000188603">
    <property type="component" value="Chromosome"/>
</dbReference>
<sequence>MLVSLLVLSLILASCSTDPASGGDSGEADSSGDGVKADGDTVTLEVWTIGKPQEEHRMENIKEAAKQLNEQLEAEGEATRIVIEGKHEDVDWNDYKQQFTLAVESNKAPDIILSGHEDVAPWSQAGYIVPLDEYVEEHEQFDDVYDVLWESVQYKGNTWAIPQDVEARPIYYQKEYLKELGWSDEEIDALPEKIESGDFTLYDLLETANKAQEQGIVKEGHGFFHRPQQGNDFYMFYYAFGGEMFDDTEGKLVLDREALLKFYQFFHDTVFEYETTPEDFIGMEWDIWHKTVTSKEAFISQAGTWTVAEWKEQYNLSEEDWENMGYALVPAGEKGGTPVTLSHPLVYMITSESEHPDWAARVLAMATTPELNTKHAVESNHLAILETQEEDPDYANDPFLSDVTYMLQYTTYLPNHEQFGTYDEAVFRGLTAVEAGQMVPQEAVDIVVEELERQLGDEVIIR</sequence>
<feature type="region of interest" description="Disordered" evidence="5">
    <location>
        <begin position="18"/>
        <end position="38"/>
    </location>
</feature>